<feature type="DNA-binding region" description="H-T-H motif" evidence="2">
    <location>
        <begin position="29"/>
        <end position="48"/>
    </location>
</feature>
<dbReference type="PRINTS" id="PR00455">
    <property type="entry name" value="HTHTETR"/>
</dbReference>
<evidence type="ECO:0000256" key="2">
    <source>
        <dbReference type="PROSITE-ProRule" id="PRU00335"/>
    </source>
</evidence>
<dbReference type="GO" id="GO:0003700">
    <property type="term" value="F:DNA-binding transcription factor activity"/>
    <property type="evidence" value="ECO:0007669"/>
    <property type="project" value="TreeGrafter"/>
</dbReference>
<dbReference type="SUPFAM" id="SSF46689">
    <property type="entry name" value="Homeodomain-like"/>
    <property type="match status" value="1"/>
</dbReference>
<evidence type="ECO:0000256" key="1">
    <source>
        <dbReference type="ARBA" id="ARBA00023125"/>
    </source>
</evidence>
<reference evidence="5 6" key="1">
    <citation type="submission" date="2018-06" db="EMBL/GenBank/DDBJ databases">
        <title>Actinomadura craniellae sp. nov. isolated from marine sponge Craniella sp.</title>
        <authorList>
            <person name="Li L."/>
            <person name="Xu Q.H."/>
            <person name="Lin H.W."/>
            <person name="Lu Y.H."/>
        </authorList>
    </citation>
    <scope>NUCLEOTIDE SEQUENCE [LARGE SCALE GENOMIC DNA]</scope>
    <source>
        <strain evidence="5 6">LHW63021</strain>
    </source>
</reference>
<dbReference type="InterPro" id="IPR040611">
    <property type="entry name" value="AlkX_C"/>
</dbReference>
<name>A0A365GWB6_9ACTN</name>
<sequence>MGGGRGPLRDALLDAAAELLSEHGYRGVRVQDVADAVGVSRQTVYNEFGDKWGLAQALVLRDNDRYLDGIDRILAEHDDLYTAVAAAVTFTLKMSADDPIKKAVLTGSGCDELLPLLTTRAEPVLFTARARLIDHALAHWPRLDGATVAEVADAAVRLVMSHVMLPAEPVERVARMIADMVTRYLGEPVRPEPQPETQMTGQAGAH</sequence>
<dbReference type="Pfam" id="PF00440">
    <property type="entry name" value="TetR_N"/>
    <property type="match status" value="1"/>
</dbReference>
<dbReference type="InterPro" id="IPR050109">
    <property type="entry name" value="HTH-type_TetR-like_transc_reg"/>
</dbReference>
<dbReference type="OrthoDB" id="4371863at2"/>
<evidence type="ECO:0000256" key="3">
    <source>
        <dbReference type="SAM" id="MobiDB-lite"/>
    </source>
</evidence>
<dbReference type="GO" id="GO:0000976">
    <property type="term" value="F:transcription cis-regulatory region binding"/>
    <property type="evidence" value="ECO:0007669"/>
    <property type="project" value="TreeGrafter"/>
</dbReference>
<dbReference type="Proteomes" id="UP000251891">
    <property type="component" value="Unassembled WGS sequence"/>
</dbReference>
<dbReference type="Pfam" id="PF18556">
    <property type="entry name" value="TetR_C_35"/>
    <property type="match status" value="1"/>
</dbReference>
<dbReference type="AlphaFoldDB" id="A0A365GWB6"/>
<organism evidence="5 6">
    <name type="scientific">Actinomadura craniellae</name>
    <dbReference type="NCBI Taxonomy" id="2231787"/>
    <lineage>
        <taxon>Bacteria</taxon>
        <taxon>Bacillati</taxon>
        <taxon>Actinomycetota</taxon>
        <taxon>Actinomycetes</taxon>
        <taxon>Streptosporangiales</taxon>
        <taxon>Thermomonosporaceae</taxon>
        <taxon>Actinomadura</taxon>
    </lineage>
</organism>
<dbReference type="PANTHER" id="PTHR30055">
    <property type="entry name" value="HTH-TYPE TRANSCRIPTIONAL REGULATOR RUTR"/>
    <property type="match status" value="1"/>
</dbReference>
<keyword evidence="6" id="KW-1185">Reference proteome</keyword>
<gene>
    <name evidence="5" type="ORF">DPM19_31910</name>
</gene>
<dbReference type="RefSeq" id="WP_111871817.1">
    <property type="nucleotide sequence ID" value="NZ_QLYX01000021.1"/>
</dbReference>
<evidence type="ECO:0000259" key="4">
    <source>
        <dbReference type="PROSITE" id="PS50977"/>
    </source>
</evidence>
<dbReference type="InterPro" id="IPR001647">
    <property type="entry name" value="HTH_TetR"/>
</dbReference>
<dbReference type="InterPro" id="IPR009057">
    <property type="entry name" value="Homeodomain-like_sf"/>
</dbReference>
<feature type="compositionally biased region" description="Polar residues" evidence="3">
    <location>
        <begin position="195"/>
        <end position="206"/>
    </location>
</feature>
<comment type="caution">
    <text evidence="5">The sequence shown here is derived from an EMBL/GenBank/DDBJ whole genome shotgun (WGS) entry which is preliminary data.</text>
</comment>
<dbReference type="EMBL" id="QLYX01000021">
    <property type="protein sequence ID" value="RAY11117.1"/>
    <property type="molecule type" value="Genomic_DNA"/>
</dbReference>
<feature type="region of interest" description="Disordered" evidence="3">
    <location>
        <begin position="187"/>
        <end position="206"/>
    </location>
</feature>
<protein>
    <submittedName>
        <fullName evidence="5">TetR/AcrR family transcriptional regulator</fullName>
    </submittedName>
</protein>
<proteinExistence type="predicted"/>
<dbReference type="Gene3D" id="1.10.357.10">
    <property type="entry name" value="Tetracycline Repressor, domain 2"/>
    <property type="match status" value="1"/>
</dbReference>
<accession>A0A365GWB6</accession>
<dbReference type="PANTHER" id="PTHR30055:SF146">
    <property type="entry name" value="HTH-TYPE TRANSCRIPTIONAL DUAL REGULATOR CECR"/>
    <property type="match status" value="1"/>
</dbReference>
<feature type="domain" description="HTH tetR-type" evidence="4">
    <location>
        <begin position="6"/>
        <end position="66"/>
    </location>
</feature>
<evidence type="ECO:0000313" key="6">
    <source>
        <dbReference type="Proteomes" id="UP000251891"/>
    </source>
</evidence>
<dbReference type="PROSITE" id="PS50977">
    <property type="entry name" value="HTH_TETR_2"/>
    <property type="match status" value="1"/>
</dbReference>
<evidence type="ECO:0000313" key="5">
    <source>
        <dbReference type="EMBL" id="RAY11117.1"/>
    </source>
</evidence>
<keyword evidence="1 2" id="KW-0238">DNA-binding</keyword>